<accession>A0A7T8BAL9</accession>
<dbReference type="InterPro" id="IPR036388">
    <property type="entry name" value="WH-like_DNA-bd_sf"/>
</dbReference>
<dbReference type="InterPro" id="IPR036390">
    <property type="entry name" value="WH_DNA-bd_sf"/>
</dbReference>
<evidence type="ECO:0000259" key="4">
    <source>
        <dbReference type="PROSITE" id="PS50949"/>
    </source>
</evidence>
<reference evidence="5" key="1">
    <citation type="submission" date="2021-01" db="EMBL/GenBank/DDBJ databases">
        <title>Description of Breznakiella homolactica.</title>
        <authorList>
            <person name="Song Y."/>
            <person name="Brune A."/>
        </authorList>
    </citation>
    <scope>NUCLEOTIDE SEQUENCE</scope>
    <source>
        <strain evidence="5">RmG30</strain>
    </source>
</reference>
<dbReference type="CDD" id="cd07377">
    <property type="entry name" value="WHTH_GntR"/>
    <property type="match status" value="1"/>
</dbReference>
<dbReference type="InterPro" id="IPR011711">
    <property type="entry name" value="GntR_C"/>
</dbReference>
<dbReference type="AlphaFoldDB" id="A0A7T8BAL9"/>
<name>A0A7T8BAL9_9SPIR</name>
<evidence type="ECO:0000256" key="3">
    <source>
        <dbReference type="ARBA" id="ARBA00023163"/>
    </source>
</evidence>
<keyword evidence="2" id="KW-0238">DNA-binding</keyword>
<dbReference type="Pfam" id="PF07729">
    <property type="entry name" value="FCD"/>
    <property type="match status" value="1"/>
</dbReference>
<dbReference type="GO" id="GO:0003700">
    <property type="term" value="F:DNA-binding transcription factor activity"/>
    <property type="evidence" value="ECO:0007669"/>
    <property type="project" value="InterPro"/>
</dbReference>
<evidence type="ECO:0000256" key="2">
    <source>
        <dbReference type="ARBA" id="ARBA00023125"/>
    </source>
</evidence>
<dbReference type="PROSITE" id="PS50949">
    <property type="entry name" value="HTH_GNTR"/>
    <property type="match status" value="1"/>
</dbReference>
<feature type="domain" description="HTH gntR-type" evidence="4">
    <location>
        <begin position="8"/>
        <end position="75"/>
    </location>
</feature>
<keyword evidence="1" id="KW-0805">Transcription regulation</keyword>
<dbReference type="RefSeq" id="WP_215626950.1">
    <property type="nucleotide sequence ID" value="NZ_CP067089.2"/>
</dbReference>
<sequence>MAKEENSLKAWDYAYKKIKERILDLSVKPGQSISELTLSKDLGISRTPIREALRKLEQEGIIVNINGRKKVASLSYKDLSQIFDLKIAIEGYVAEYATMRKTVGQSKRLDTIVKRMVQFNDEYRLLKTKPHGALDDWLKLDWEFHTLLFEMSENQRAYSIIENLNVQWHRWRMGLLAMEGRVEKSITEHINIAQAVQAGKADEAKRLMVEHLEELHRTIINIASAFGLN</sequence>
<dbReference type="KEGG" id="bhc:JFL75_01635"/>
<keyword evidence="6" id="KW-1185">Reference proteome</keyword>
<evidence type="ECO:0000313" key="5">
    <source>
        <dbReference type="EMBL" id="QQO09647.1"/>
    </source>
</evidence>
<dbReference type="SUPFAM" id="SSF46785">
    <property type="entry name" value="Winged helix' DNA-binding domain"/>
    <property type="match status" value="1"/>
</dbReference>
<dbReference type="PANTHER" id="PTHR43537:SF24">
    <property type="entry name" value="GLUCONATE OPERON TRANSCRIPTIONAL REPRESSOR"/>
    <property type="match status" value="1"/>
</dbReference>
<organism evidence="5 6">
    <name type="scientific">Breznakiella homolactica</name>
    <dbReference type="NCBI Taxonomy" id="2798577"/>
    <lineage>
        <taxon>Bacteria</taxon>
        <taxon>Pseudomonadati</taxon>
        <taxon>Spirochaetota</taxon>
        <taxon>Spirochaetia</taxon>
        <taxon>Spirochaetales</taxon>
        <taxon>Breznakiellaceae</taxon>
        <taxon>Breznakiella</taxon>
    </lineage>
</organism>
<dbReference type="InterPro" id="IPR000485">
    <property type="entry name" value="AsnC-type_HTH_dom"/>
</dbReference>
<dbReference type="SMART" id="SM00345">
    <property type="entry name" value="HTH_GNTR"/>
    <property type="match status" value="1"/>
</dbReference>
<dbReference type="Gene3D" id="1.10.10.10">
    <property type="entry name" value="Winged helix-like DNA-binding domain superfamily/Winged helix DNA-binding domain"/>
    <property type="match status" value="1"/>
</dbReference>
<dbReference type="EMBL" id="CP067089">
    <property type="protein sequence ID" value="QQO09647.1"/>
    <property type="molecule type" value="Genomic_DNA"/>
</dbReference>
<dbReference type="InterPro" id="IPR008920">
    <property type="entry name" value="TF_FadR/GntR_C"/>
</dbReference>
<protein>
    <submittedName>
        <fullName evidence="5">GntR family transcriptional regulator</fullName>
    </submittedName>
</protein>
<dbReference type="PANTHER" id="PTHR43537">
    <property type="entry name" value="TRANSCRIPTIONAL REGULATOR, GNTR FAMILY"/>
    <property type="match status" value="1"/>
</dbReference>
<evidence type="ECO:0000256" key="1">
    <source>
        <dbReference type="ARBA" id="ARBA00023015"/>
    </source>
</evidence>
<dbReference type="PRINTS" id="PR00033">
    <property type="entry name" value="HTHASNC"/>
</dbReference>
<evidence type="ECO:0000313" key="6">
    <source>
        <dbReference type="Proteomes" id="UP000595917"/>
    </source>
</evidence>
<dbReference type="Gene3D" id="1.20.120.530">
    <property type="entry name" value="GntR ligand-binding domain-like"/>
    <property type="match status" value="1"/>
</dbReference>
<keyword evidence="3" id="KW-0804">Transcription</keyword>
<dbReference type="PRINTS" id="PR00035">
    <property type="entry name" value="HTHGNTR"/>
</dbReference>
<dbReference type="SMART" id="SM00895">
    <property type="entry name" value="FCD"/>
    <property type="match status" value="1"/>
</dbReference>
<gene>
    <name evidence="5" type="ORF">JFL75_01635</name>
</gene>
<dbReference type="InterPro" id="IPR000524">
    <property type="entry name" value="Tscrpt_reg_HTH_GntR"/>
</dbReference>
<dbReference type="Proteomes" id="UP000595917">
    <property type="component" value="Chromosome"/>
</dbReference>
<dbReference type="Pfam" id="PF00392">
    <property type="entry name" value="GntR"/>
    <property type="match status" value="1"/>
</dbReference>
<dbReference type="SUPFAM" id="SSF48008">
    <property type="entry name" value="GntR ligand-binding domain-like"/>
    <property type="match status" value="1"/>
</dbReference>
<dbReference type="GO" id="GO:0043565">
    <property type="term" value="F:sequence-specific DNA binding"/>
    <property type="evidence" value="ECO:0007669"/>
    <property type="project" value="InterPro"/>
</dbReference>
<proteinExistence type="predicted"/>